<evidence type="ECO:0000256" key="1">
    <source>
        <dbReference type="SAM" id="SignalP"/>
    </source>
</evidence>
<evidence type="ECO:0000259" key="2">
    <source>
        <dbReference type="Pfam" id="PF02221"/>
    </source>
</evidence>
<name>A0A2A4J0X6_HELVI</name>
<sequence>MFLVYVVLLLQLAIRDLRANVIFQDCGSAYELMAVSIDGCDWRMPCYVTVGEDVPVSLDFYADSVSRNLDQNVVIHINHLNLRTRVSPERCEIYDCAVTTGMVTSFTSVMSVPTTIALNQRGYLYWRIENEKGQQVLCYSVMVQTQSPLQKLMRKYLTNTVPATLEKQP</sequence>
<reference evidence="3" key="1">
    <citation type="submission" date="2017-09" db="EMBL/GenBank/DDBJ databases">
        <title>Contemporary evolution of a Lepidopteran species, Heliothis virescens, in response to modern agricultural practices.</title>
        <authorList>
            <person name="Fritz M.L."/>
            <person name="Deyonke A.M."/>
            <person name="Papanicolaou A."/>
            <person name="Micinski S."/>
            <person name="Westbrook J."/>
            <person name="Gould F."/>
        </authorList>
    </citation>
    <scope>NUCLEOTIDE SEQUENCE [LARGE SCALE GENOMIC DNA]</scope>
    <source>
        <strain evidence="3">HvINT-</strain>
        <tissue evidence="3">Whole body</tissue>
    </source>
</reference>
<accession>A0A2A4J0X6</accession>
<gene>
    <name evidence="3" type="ORF">B5V51_8593</name>
</gene>
<dbReference type="SUPFAM" id="SSF81296">
    <property type="entry name" value="E set domains"/>
    <property type="match status" value="1"/>
</dbReference>
<comment type="caution">
    <text evidence="3">The sequence shown here is derived from an EMBL/GenBank/DDBJ whole genome shotgun (WGS) entry which is preliminary data.</text>
</comment>
<feature type="domain" description="MD-2-related lipid-recognition" evidence="2">
    <location>
        <begin position="21"/>
        <end position="144"/>
    </location>
</feature>
<dbReference type="Gene3D" id="2.60.40.770">
    <property type="match status" value="1"/>
</dbReference>
<dbReference type="AlphaFoldDB" id="A0A2A4J0X6"/>
<dbReference type="EMBL" id="NWSH01003789">
    <property type="protein sequence ID" value="PCG65817.1"/>
    <property type="molecule type" value="Genomic_DNA"/>
</dbReference>
<evidence type="ECO:0000313" key="3">
    <source>
        <dbReference type="EMBL" id="PCG65817.1"/>
    </source>
</evidence>
<dbReference type="InterPro" id="IPR014756">
    <property type="entry name" value="Ig_E-set"/>
</dbReference>
<keyword evidence="1" id="KW-0732">Signal</keyword>
<dbReference type="Pfam" id="PF02221">
    <property type="entry name" value="E1_DerP2_DerF2"/>
    <property type="match status" value="1"/>
</dbReference>
<feature type="chain" id="PRO_5012901331" description="MD-2-related lipid-recognition domain-containing protein" evidence="1">
    <location>
        <begin position="20"/>
        <end position="169"/>
    </location>
</feature>
<dbReference type="InterPro" id="IPR003172">
    <property type="entry name" value="ML_dom"/>
</dbReference>
<feature type="signal peptide" evidence="1">
    <location>
        <begin position="1"/>
        <end position="19"/>
    </location>
</feature>
<protein>
    <recommendedName>
        <fullName evidence="2">MD-2-related lipid-recognition domain-containing protein</fullName>
    </recommendedName>
</protein>
<organism evidence="3">
    <name type="scientific">Heliothis virescens</name>
    <name type="common">Tobacco budworm moth</name>
    <dbReference type="NCBI Taxonomy" id="7102"/>
    <lineage>
        <taxon>Eukaryota</taxon>
        <taxon>Metazoa</taxon>
        <taxon>Ecdysozoa</taxon>
        <taxon>Arthropoda</taxon>
        <taxon>Hexapoda</taxon>
        <taxon>Insecta</taxon>
        <taxon>Pterygota</taxon>
        <taxon>Neoptera</taxon>
        <taxon>Endopterygota</taxon>
        <taxon>Lepidoptera</taxon>
        <taxon>Glossata</taxon>
        <taxon>Ditrysia</taxon>
        <taxon>Noctuoidea</taxon>
        <taxon>Noctuidae</taxon>
        <taxon>Heliothinae</taxon>
        <taxon>Heliothis</taxon>
    </lineage>
</organism>
<proteinExistence type="predicted"/>